<dbReference type="PANTHER" id="PTHR46590:SF2">
    <property type="entry name" value="CRAL_TRIO DOMAIN PROTEIN (AFU_ORTHOLOGUE AFUA_4G13930)-RELATED"/>
    <property type="match status" value="1"/>
</dbReference>
<protein>
    <submittedName>
        <fullName evidence="3">Putative CRAL/TRIO domain protein (AFU_orthologue AFUA_4G13930)</fullName>
    </submittedName>
</protein>
<dbReference type="SMART" id="SM00516">
    <property type="entry name" value="SEC14"/>
    <property type="match status" value="1"/>
</dbReference>
<dbReference type="OrthoDB" id="43460at2759"/>
<evidence type="ECO:0000313" key="3">
    <source>
        <dbReference type="EMBL" id="CEL05894.1"/>
    </source>
</evidence>
<accession>A0A0U5G2K2</accession>
<dbReference type="Proteomes" id="UP000054771">
    <property type="component" value="Unassembled WGS sequence"/>
</dbReference>
<feature type="compositionally biased region" description="Basic and acidic residues" evidence="1">
    <location>
        <begin position="115"/>
        <end position="124"/>
    </location>
</feature>
<keyword evidence="4" id="KW-1185">Reference proteome</keyword>
<dbReference type="PROSITE" id="PS50191">
    <property type="entry name" value="CRAL_TRIO"/>
    <property type="match status" value="1"/>
</dbReference>
<dbReference type="Gene3D" id="3.40.525.10">
    <property type="entry name" value="CRAL-TRIO lipid binding domain"/>
    <property type="match status" value="1"/>
</dbReference>
<sequence>MLRFVFMRGAETQAYIAIKSTAAPRRSLTTFSFTTLLFFSIHLFRHPLSLLHPPSFVLLSSHTMAYVGHTPPGWLGNLSAEQEAKLQQMWNVVLVLLDAASLGAPEQPTETQSGEADKASLKRSDTMVSASGKGAFTAQLSQILKETGLTAAEIKSLKDLLQDITADELRAGLLSTAKNDNPDGLLLRFLRARKFDVGKSFNMMLRAMVWRIKQVQVDEKVLLNSELQALQESKNKLKPHDAKEAEDFLAQVRMGKCYQHGEDKQGRPVGIVQVKLHKPSAQSTEVINRYILHIIESTRLLLRPPVDTVTILFDMTGFTLSNMEYAPVKFIVECFQDNYPESLGNMIIHNAPWVFSGIWKIIKGWMDPVIVAKVHFTYNVKDLSKFIDMEKLPKAVGGKEDWTYEYKEPVEGENTLMEDTATRDALQAERLKIGEKLLQETSQWIKAGGQKNEDEVKAHQAKRDELIEELRVNYWKIDPYTRGRNVLDRTNVIQHGGKIDYYPSSSVSVQPPVLELKSLEIEHVERSEVKVATS</sequence>
<dbReference type="CDD" id="cd00170">
    <property type="entry name" value="SEC14"/>
    <property type="match status" value="1"/>
</dbReference>
<dbReference type="OMA" id="WRLIKGW"/>
<dbReference type="STRING" id="454130.A0A0U5G2K2"/>
<dbReference type="InterPro" id="IPR011074">
    <property type="entry name" value="CRAL/TRIO_N_dom"/>
</dbReference>
<organism evidence="3 4">
    <name type="scientific">Aspergillus calidoustus</name>
    <dbReference type="NCBI Taxonomy" id="454130"/>
    <lineage>
        <taxon>Eukaryota</taxon>
        <taxon>Fungi</taxon>
        <taxon>Dikarya</taxon>
        <taxon>Ascomycota</taxon>
        <taxon>Pezizomycotina</taxon>
        <taxon>Eurotiomycetes</taxon>
        <taxon>Eurotiomycetidae</taxon>
        <taxon>Eurotiales</taxon>
        <taxon>Aspergillaceae</taxon>
        <taxon>Aspergillus</taxon>
        <taxon>Aspergillus subgen. Nidulantes</taxon>
    </lineage>
</organism>
<dbReference type="Pfam" id="PF00650">
    <property type="entry name" value="CRAL_TRIO"/>
    <property type="match status" value="1"/>
</dbReference>
<name>A0A0U5G2K2_ASPCI</name>
<gene>
    <name evidence="3" type="ORF">ASPCAL07006</name>
</gene>
<dbReference type="SUPFAM" id="SSF46938">
    <property type="entry name" value="CRAL/TRIO N-terminal domain"/>
    <property type="match status" value="1"/>
</dbReference>
<reference evidence="4" key="1">
    <citation type="journal article" date="2016" name="Genome Announc.">
        <title>Draft genome sequences of fungus Aspergillus calidoustus.</title>
        <authorList>
            <person name="Horn F."/>
            <person name="Linde J."/>
            <person name="Mattern D.J."/>
            <person name="Walther G."/>
            <person name="Guthke R."/>
            <person name="Scherlach K."/>
            <person name="Martin K."/>
            <person name="Brakhage A.A."/>
            <person name="Petzke L."/>
            <person name="Valiante V."/>
        </authorList>
    </citation>
    <scope>NUCLEOTIDE SEQUENCE [LARGE SCALE GENOMIC DNA]</scope>
    <source>
        <strain evidence="4">SF006504</strain>
    </source>
</reference>
<dbReference type="InterPro" id="IPR001251">
    <property type="entry name" value="CRAL-TRIO_dom"/>
</dbReference>
<feature type="region of interest" description="Disordered" evidence="1">
    <location>
        <begin position="105"/>
        <end position="124"/>
    </location>
</feature>
<dbReference type="SUPFAM" id="SSF52087">
    <property type="entry name" value="CRAL/TRIO domain"/>
    <property type="match status" value="1"/>
</dbReference>
<dbReference type="SMART" id="SM01100">
    <property type="entry name" value="CRAL_TRIO_N"/>
    <property type="match status" value="1"/>
</dbReference>
<dbReference type="InterPro" id="IPR036865">
    <property type="entry name" value="CRAL-TRIO_dom_sf"/>
</dbReference>
<proteinExistence type="predicted"/>
<dbReference type="EMBL" id="CDMC01000005">
    <property type="protein sequence ID" value="CEL05894.1"/>
    <property type="molecule type" value="Genomic_DNA"/>
</dbReference>
<dbReference type="PANTHER" id="PTHR46590">
    <property type="entry name" value="PHOSPHATIDYLINOSITOL TRANSFER PROTEIN CSR1-RELATED"/>
    <property type="match status" value="1"/>
</dbReference>
<dbReference type="Pfam" id="PF03765">
    <property type="entry name" value="CRAL_TRIO_N"/>
    <property type="match status" value="1"/>
</dbReference>
<dbReference type="InterPro" id="IPR036273">
    <property type="entry name" value="CRAL/TRIO_N_dom_sf"/>
</dbReference>
<evidence type="ECO:0000313" key="4">
    <source>
        <dbReference type="Proteomes" id="UP000054771"/>
    </source>
</evidence>
<feature type="domain" description="CRAL-TRIO" evidence="2">
    <location>
        <begin position="241"/>
        <end position="404"/>
    </location>
</feature>
<dbReference type="AlphaFoldDB" id="A0A0U5G2K2"/>
<evidence type="ECO:0000259" key="2">
    <source>
        <dbReference type="PROSITE" id="PS50191"/>
    </source>
</evidence>
<evidence type="ECO:0000256" key="1">
    <source>
        <dbReference type="SAM" id="MobiDB-lite"/>
    </source>
</evidence>
<dbReference type="InterPro" id="IPR052432">
    <property type="entry name" value="PITP/CRAL-TRIO"/>
</dbReference>